<organism evidence="3 4">
    <name type="scientific">Mycobacteroides chelonae</name>
    <name type="common">Mycobacterium chelonae</name>
    <dbReference type="NCBI Taxonomy" id="1774"/>
    <lineage>
        <taxon>Bacteria</taxon>
        <taxon>Bacillati</taxon>
        <taxon>Actinomycetota</taxon>
        <taxon>Actinomycetes</taxon>
        <taxon>Mycobacteriales</taxon>
        <taxon>Mycobacteriaceae</taxon>
        <taxon>Mycobacteroides</taxon>
    </lineage>
</organism>
<evidence type="ECO:0000313" key="4">
    <source>
        <dbReference type="Proteomes" id="UP000317728"/>
    </source>
</evidence>
<dbReference type="InterPro" id="IPR016163">
    <property type="entry name" value="Ald_DH_C"/>
</dbReference>
<sequence>MEHVRCSSARRSPPHDSGDVLMAPITARHLVAGQWEDSDGSVSVHPSPVAGRCATHAADATPSQIERALKVAGTAQRDWSATPPALRAHQLSTAARRLEYESEEIAPELTREVGKTLREARSEIENAVKLLKFFAGAALRPEGQQFPTARDRTVAVTARSPRGVVLVISPWNFPVNLTVLKLAPALATGNAVVVKPSPVTGKTVELVVRALAPSFPPGLIALLQGGGAVGGALVDGPEVAAVSFTGSTSVGRAIGCRVAARGIPYLAEMGGKNVLYIDRHANLDAAIDAALAGAFAMAGQKCTATGLLFVHADVADVVNAGIRLRGRDSRFSVGDPFEETTDIGPMISAAAARRVREIVAESVSEGAEPVWFDPPDTGLDAPFSKPVVLFNVSGNARAYNEEVFGPVLSVVPVAGVDDAIIRIQKLGYGLVSSIYTDDLHAALAFSRNAQTGTVLVNQPTTGLDHNVPFVGWGDSGLGTAEQSDAALDFYARSKTTYLSW</sequence>
<dbReference type="AlphaFoldDB" id="A0AB73TVI3"/>
<dbReference type="Gene3D" id="3.40.605.10">
    <property type="entry name" value="Aldehyde Dehydrogenase, Chain A, domain 1"/>
    <property type="match status" value="1"/>
</dbReference>
<dbReference type="Proteomes" id="UP000317728">
    <property type="component" value="Chromosome"/>
</dbReference>
<dbReference type="GO" id="GO:0016620">
    <property type="term" value="F:oxidoreductase activity, acting on the aldehyde or oxo group of donors, NAD or NADP as acceptor"/>
    <property type="evidence" value="ECO:0007669"/>
    <property type="project" value="InterPro"/>
</dbReference>
<name>A0AB73TVI3_MYCCH</name>
<dbReference type="RefSeq" id="WP_078313465.1">
    <property type="nucleotide sequence ID" value="NZ_CP118919.1"/>
</dbReference>
<feature type="domain" description="Aldehyde dehydrogenase" evidence="2">
    <location>
        <begin position="46"/>
        <end position="495"/>
    </location>
</feature>
<evidence type="ECO:0000313" key="3">
    <source>
        <dbReference type="EMBL" id="QDF68772.1"/>
    </source>
</evidence>
<dbReference type="InterPro" id="IPR016161">
    <property type="entry name" value="Ald_DH/histidinol_DH"/>
</dbReference>
<evidence type="ECO:0000259" key="2">
    <source>
        <dbReference type="Pfam" id="PF00171"/>
    </source>
</evidence>
<reference evidence="3 4" key="1">
    <citation type="submission" date="2019-06" db="EMBL/GenBank/DDBJ databases">
        <title>Whole geneome sequnce of Mycobacteroides chelonae M77 isolated from bovine milk from Meghalaya, India.</title>
        <authorList>
            <person name="Vise E."/>
            <person name="Das S."/>
            <person name="Garg A."/>
            <person name="Ghatak S."/>
            <person name="Shakuntala I."/>
            <person name="Milton A.A.P."/>
            <person name="Karam A."/>
            <person name="Sanjukta R."/>
            <person name="Puro K."/>
            <person name="Sen A."/>
        </authorList>
    </citation>
    <scope>NUCLEOTIDE SEQUENCE [LARGE SCALE GENOMIC DNA]</scope>
    <source>
        <strain evidence="3 4">M77</strain>
    </source>
</reference>
<dbReference type="PANTHER" id="PTHR11699">
    <property type="entry name" value="ALDEHYDE DEHYDROGENASE-RELATED"/>
    <property type="match status" value="1"/>
</dbReference>
<gene>
    <name evidence="3" type="ORF">FJK96_00275</name>
</gene>
<keyword evidence="1" id="KW-0560">Oxidoreductase</keyword>
<dbReference type="Pfam" id="PF00171">
    <property type="entry name" value="Aldedh"/>
    <property type="match status" value="1"/>
</dbReference>
<dbReference type="Gene3D" id="3.40.309.10">
    <property type="entry name" value="Aldehyde Dehydrogenase, Chain A, domain 2"/>
    <property type="match status" value="1"/>
</dbReference>
<dbReference type="InterPro" id="IPR015590">
    <property type="entry name" value="Aldehyde_DH_dom"/>
</dbReference>
<proteinExistence type="predicted"/>
<dbReference type="PROSITE" id="PS00070">
    <property type="entry name" value="ALDEHYDE_DEHYDR_CYS"/>
    <property type="match status" value="1"/>
</dbReference>
<dbReference type="InterPro" id="IPR016162">
    <property type="entry name" value="Ald_DH_N"/>
</dbReference>
<dbReference type="EMBL" id="CP041150">
    <property type="protein sequence ID" value="QDF68772.1"/>
    <property type="molecule type" value="Genomic_DNA"/>
</dbReference>
<accession>A0AB73TVI3</accession>
<dbReference type="SUPFAM" id="SSF53720">
    <property type="entry name" value="ALDH-like"/>
    <property type="match status" value="1"/>
</dbReference>
<evidence type="ECO:0000256" key="1">
    <source>
        <dbReference type="ARBA" id="ARBA00023002"/>
    </source>
</evidence>
<dbReference type="InterPro" id="IPR016160">
    <property type="entry name" value="Ald_DH_CS_CYS"/>
</dbReference>
<protein>
    <submittedName>
        <fullName evidence="3">Aldehyde dehydrogenase</fullName>
    </submittedName>
</protein>